<dbReference type="PROSITE" id="PS50928">
    <property type="entry name" value="ABC_TM1"/>
    <property type="match status" value="1"/>
</dbReference>
<dbReference type="Pfam" id="PF19300">
    <property type="entry name" value="BPD_transp_1_N"/>
    <property type="match status" value="1"/>
</dbReference>
<dbReference type="InterPro" id="IPR000515">
    <property type="entry name" value="MetI-like"/>
</dbReference>
<evidence type="ECO:0000256" key="2">
    <source>
        <dbReference type="ARBA" id="ARBA00022448"/>
    </source>
</evidence>
<comment type="similarity">
    <text evidence="7">Belongs to the binding-protein-dependent transport system permease family.</text>
</comment>
<dbReference type="PANTHER" id="PTHR43163:SF6">
    <property type="entry name" value="DIPEPTIDE TRANSPORT SYSTEM PERMEASE PROTEIN DPPB-RELATED"/>
    <property type="match status" value="1"/>
</dbReference>
<feature type="transmembrane region" description="Helical" evidence="7">
    <location>
        <begin position="236"/>
        <end position="262"/>
    </location>
</feature>
<dbReference type="InterPro" id="IPR045621">
    <property type="entry name" value="BPD_transp_1_N"/>
</dbReference>
<accession>A0A0K8J605</accession>
<name>A0A0K8J605_9FIRM</name>
<dbReference type="GO" id="GO:0005886">
    <property type="term" value="C:plasma membrane"/>
    <property type="evidence" value="ECO:0007669"/>
    <property type="project" value="UniProtKB-SubCell"/>
</dbReference>
<keyword evidence="2 7" id="KW-0813">Transport</keyword>
<organism evidence="9 10">
    <name type="scientific">Herbinix luporum</name>
    <dbReference type="NCBI Taxonomy" id="1679721"/>
    <lineage>
        <taxon>Bacteria</taxon>
        <taxon>Bacillati</taxon>
        <taxon>Bacillota</taxon>
        <taxon>Clostridia</taxon>
        <taxon>Lachnospirales</taxon>
        <taxon>Lachnospiraceae</taxon>
        <taxon>Herbinix</taxon>
    </lineage>
</organism>
<dbReference type="Pfam" id="PF00528">
    <property type="entry name" value="BPD_transp_1"/>
    <property type="match status" value="1"/>
</dbReference>
<dbReference type="GO" id="GO:0055085">
    <property type="term" value="P:transmembrane transport"/>
    <property type="evidence" value="ECO:0007669"/>
    <property type="project" value="InterPro"/>
</dbReference>
<keyword evidence="10" id="KW-1185">Reference proteome</keyword>
<dbReference type="KEGG" id="hsd:SD1D_1354"/>
<keyword evidence="3" id="KW-1003">Cell membrane</keyword>
<evidence type="ECO:0000259" key="8">
    <source>
        <dbReference type="PROSITE" id="PS50928"/>
    </source>
</evidence>
<comment type="subcellular location">
    <subcellularLocation>
        <location evidence="1 7">Cell membrane</location>
        <topology evidence="1 7">Multi-pass membrane protein</topology>
    </subcellularLocation>
</comment>
<proteinExistence type="inferred from homology"/>
<dbReference type="RefSeq" id="WP_058258231.1">
    <property type="nucleotide sequence ID" value="NZ_JANWKB010000049.1"/>
</dbReference>
<evidence type="ECO:0000256" key="7">
    <source>
        <dbReference type="RuleBase" id="RU363032"/>
    </source>
</evidence>
<evidence type="ECO:0000256" key="1">
    <source>
        <dbReference type="ARBA" id="ARBA00004651"/>
    </source>
</evidence>
<sequence>MKYTIKKSIVFLISLFFTSVLTFTAFNIIPGDSALNALGMDASKVELEEYRKAMGLDKSLPIRYFNWLKAALKGDFGYSSGYQMQMKVSTLIRDRLTVTLWLAFLSFLLIALISIPLGILSARKKDSIINDFINLITQIFMSVPSFFLAMIITLIFGIILKWFTPGDYISPYENLGKFLSFMIFPALAVAIPKIAMMVKFLRSSLLREMELDYVRTAKSKGMTNTNILFRHIFRNALIPVITFLAMVLADILAGTILVEQVFNLPGLGRLLVSSIANRDYAVVQAIVLYTVSVVIIINFFVDLIYQWIDPRVRRD</sequence>
<dbReference type="InterPro" id="IPR035906">
    <property type="entry name" value="MetI-like_sf"/>
</dbReference>
<evidence type="ECO:0000313" key="10">
    <source>
        <dbReference type="Proteomes" id="UP000196053"/>
    </source>
</evidence>
<feature type="transmembrane region" description="Helical" evidence="7">
    <location>
        <begin position="179"/>
        <end position="201"/>
    </location>
</feature>
<feature type="transmembrane region" description="Helical" evidence="7">
    <location>
        <begin position="98"/>
        <end position="120"/>
    </location>
</feature>
<feature type="domain" description="ABC transmembrane type-1" evidence="8">
    <location>
        <begin position="96"/>
        <end position="301"/>
    </location>
</feature>
<gene>
    <name evidence="9" type="ORF">SD1D_1354</name>
</gene>
<dbReference type="EMBL" id="LN879430">
    <property type="protein sequence ID" value="CUH92900.1"/>
    <property type="molecule type" value="Genomic_DNA"/>
</dbReference>
<feature type="transmembrane region" description="Helical" evidence="7">
    <location>
        <begin position="132"/>
        <end position="159"/>
    </location>
</feature>
<keyword evidence="4 7" id="KW-0812">Transmembrane</keyword>
<keyword evidence="5 7" id="KW-1133">Transmembrane helix</keyword>
<dbReference type="CDD" id="cd06261">
    <property type="entry name" value="TM_PBP2"/>
    <property type="match status" value="1"/>
</dbReference>
<dbReference type="SUPFAM" id="SSF161098">
    <property type="entry name" value="MetI-like"/>
    <property type="match status" value="1"/>
</dbReference>
<evidence type="ECO:0000256" key="4">
    <source>
        <dbReference type="ARBA" id="ARBA00022692"/>
    </source>
</evidence>
<feature type="transmembrane region" description="Helical" evidence="7">
    <location>
        <begin position="9"/>
        <end position="29"/>
    </location>
</feature>
<keyword evidence="6 7" id="KW-0472">Membrane</keyword>
<dbReference type="OrthoDB" id="9806409at2"/>
<feature type="transmembrane region" description="Helical" evidence="7">
    <location>
        <begin position="282"/>
        <end position="305"/>
    </location>
</feature>
<evidence type="ECO:0000256" key="3">
    <source>
        <dbReference type="ARBA" id="ARBA00022475"/>
    </source>
</evidence>
<dbReference type="PANTHER" id="PTHR43163">
    <property type="entry name" value="DIPEPTIDE TRANSPORT SYSTEM PERMEASE PROTEIN DPPB-RELATED"/>
    <property type="match status" value="1"/>
</dbReference>
<dbReference type="Proteomes" id="UP000196053">
    <property type="component" value="Chromosome I"/>
</dbReference>
<dbReference type="Gene3D" id="1.10.3720.10">
    <property type="entry name" value="MetI-like"/>
    <property type="match status" value="1"/>
</dbReference>
<reference evidence="10" key="1">
    <citation type="submission" date="2015-09" db="EMBL/GenBank/DDBJ databases">
        <authorList>
            <person name="Wibberg D."/>
        </authorList>
    </citation>
    <scope>NUCLEOTIDE SEQUENCE [LARGE SCALE GENOMIC DNA]</scope>
    <source>
        <strain evidence="10">SD1D</strain>
    </source>
</reference>
<dbReference type="AlphaFoldDB" id="A0A0K8J605"/>
<evidence type="ECO:0000256" key="5">
    <source>
        <dbReference type="ARBA" id="ARBA00022989"/>
    </source>
</evidence>
<protein>
    <recommendedName>
        <fullName evidence="8">ABC transmembrane type-1 domain-containing protein</fullName>
    </recommendedName>
</protein>
<evidence type="ECO:0000256" key="6">
    <source>
        <dbReference type="ARBA" id="ARBA00023136"/>
    </source>
</evidence>
<evidence type="ECO:0000313" key="9">
    <source>
        <dbReference type="EMBL" id="CUH92900.1"/>
    </source>
</evidence>